<feature type="region of interest" description="Disordered" evidence="1">
    <location>
        <begin position="1447"/>
        <end position="1475"/>
    </location>
</feature>
<dbReference type="SUPFAM" id="SSF49562">
    <property type="entry name" value="C2 domain (Calcium/lipid-binding domain, CaLB)"/>
    <property type="match status" value="1"/>
</dbReference>
<dbReference type="Gene3D" id="2.60.40.150">
    <property type="entry name" value="C2 domain"/>
    <property type="match status" value="1"/>
</dbReference>
<protein>
    <recommendedName>
        <fullName evidence="7">C2 domain-containing protein</fullName>
    </recommendedName>
</protein>
<dbReference type="InterPro" id="IPR014770">
    <property type="entry name" value="Munc13_1"/>
</dbReference>
<feature type="compositionally biased region" description="Low complexity" evidence="1">
    <location>
        <begin position="1550"/>
        <end position="1565"/>
    </location>
</feature>
<dbReference type="InterPro" id="IPR052811">
    <property type="entry name" value="Glucose_resp_signaling"/>
</dbReference>
<feature type="region of interest" description="Disordered" evidence="1">
    <location>
        <begin position="1542"/>
        <end position="1572"/>
    </location>
</feature>
<evidence type="ECO:0008006" key="7">
    <source>
        <dbReference type="Google" id="ProtNLM"/>
    </source>
</evidence>
<evidence type="ECO:0000256" key="1">
    <source>
        <dbReference type="SAM" id="MobiDB-lite"/>
    </source>
</evidence>
<dbReference type="OrthoDB" id="2015333at2759"/>
<feature type="compositionally biased region" description="Polar residues" evidence="1">
    <location>
        <begin position="160"/>
        <end position="169"/>
    </location>
</feature>
<accession>A0A1Y1WK18</accession>
<dbReference type="InterPro" id="IPR000008">
    <property type="entry name" value="C2_dom"/>
</dbReference>
<dbReference type="Proteomes" id="UP000193922">
    <property type="component" value="Unassembled WGS sequence"/>
</dbReference>
<dbReference type="SMART" id="SM00239">
    <property type="entry name" value="C2"/>
    <property type="match status" value="1"/>
</dbReference>
<dbReference type="Gene3D" id="1.20.58.1100">
    <property type="match status" value="1"/>
</dbReference>
<evidence type="ECO:0000313" key="5">
    <source>
        <dbReference type="EMBL" id="ORX73930.1"/>
    </source>
</evidence>
<evidence type="ECO:0000259" key="3">
    <source>
        <dbReference type="PROSITE" id="PS51258"/>
    </source>
</evidence>
<comment type="caution">
    <text evidence="5">The sequence shown here is derived from an EMBL/GenBank/DDBJ whole genome shotgun (WGS) entry which is preliminary data.</text>
</comment>
<sequence>MNQQHTSEYTDQYGGSGASLHGGPQDLSALPTAVDFQRNLQAIRHDSLYGSAASLDGPAVMTRQSTAASSAAPNLGTQFSSTNLSTYSMRSLNAPAGIDERITYQYALRYAILLDAENEQLRVRSASVSSGTARAVHASGAHTVSGGTQFAVRTVGVASGTPNLNNRTPTLVRPQNGEPGDLGPHIQAGRKYKNWRSSLFDFGDNASRMLKEANGGGRLKALGKLTGLVGGSHANEGPNAGRLTSGIVRAVARQAKTSASESSVHPFTAGCYADLHVHLKSRAHSEALGERGTVEDLVIMFSDIARKRCHAQGIVNDADVARTVRSQADKFVKLLRTVLQKKAQASREAGLALLKLDDFSEGNSPVLQTGGGTRLRAQSDAPSTVSGTSTLDSSQSDKSICAWLKSVFQVPDHEHNSIMTELRRVVTQEKAVSDLRACLAVVKQDQSFVGTPADFASRQAYECWKQREITSLEQLIITSSLKQNFIAGGKLGAQPMRPPASELAGAVDADSAFEYIPASAASHYRMLVQRAVVHDIIGNLDTADPKTTLPLSMAGEDLLKQCMIAWRISVPYRTACYLDVVKDYYIEGILPAAYLLDAFGKVERIIHMIKPHEWPISHYTYLLNIEKAIEFHTLGCVEDVIEELDQQRPDHNAVLKRTLRCLVINDVTCPVVPNQPMPNIPGRRDEVIGMLEGSIQYRYSCLKDRYFGIEPSGPAKLESYEFLGELVLGDYENCRSIFTEPLLCDGDRRFDIAGIVGELQIEYFYTDLMQHLEHAGYCTENANIEAALALFGLLQRMAKIHSRYSDRALEGIDTQRLFDEATALWLSQLATESDGWVRNALAMDKVIETPAGSEPAPRHSTSVIDLITCFSQQVGTIRRIAWPDIEAEARFLTHFMKTLCQCFETYADEMVKQFLVSLSLSAEDRPGSRSDGFGGVRLNRKYREQSLAVAPAVQAAAARLDQATGLQVGSDACVKLNNLAVAMDRLHELYDELEIRKLTDALGGETRPSLTASAPSGFLFSLKVVHGENLELYRRAHDVQVDTSAQPYIKLSIASQADDGSVHREKIGKTRAVALNSMNPRWNQSFDVALPATSTPQATPVEVRVCTRDGPKRLGHKEKVHCRGYFVLSPQMAGQTEGTQDVMLDLEPAGHLLMRVTVDGERDDVDFYSGRMFRCLEHTLADLQQRIVEQLAVYVRDYLRQILVVQKPRFRHTRLASNVSAIERSIQFLKLSDSGPATVRVTQESCHEALLPLIDYLEENLHVLFFDLNVDTANGVIARVWKEILNAFEDILLPPLHGRAKGLAKPLTESDVNNVFDCLQFLKWYFEGGDDHDGISEEILTSRKFRELKVVRDMYFMTTKELMEEYMHELHASAIATARTASTERAQAAQAAEPAAEPPLPALNAQPTLDDLSRYERPLPPIPTQQGLHPLNTDNLTRPRFSGYTTGFDSSSENLSTPSHTEEVRTPVFPSPATPTLARTRSVWAHRNAATANKLRRQNMLVTDKSDVILRLLRLRYDKDAAAFVDQQLELRASQMKYEMTKAIRRDRSSSSATTSTQDTSLAPARLPPPLA</sequence>
<feature type="region of interest" description="Disordered" evidence="1">
    <location>
        <begin position="1"/>
        <end position="24"/>
    </location>
</feature>
<feature type="region of interest" description="Disordered" evidence="1">
    <location>
        <begin position="1381"/>
        <end position="1434"/>
    </location>
</feature>
<feature type="domain" description="C2" evidence="2">
    <location>
        <begin position="1002"/>
        <end position="1144"/>
    </location>
</feature>
<feature type="compositionally biased region" description="Polar residues" evidence="1">
    <location>
        <begin position="1"/>
        <end position="10"/>
    </location>
</feature>
<feature type="compositionally biased region" description="Polar residues" evidence="1">
    <location>
        <begin position="1447"/>
        <end position="1459"/>
    </location>
</feature>
<feature type="domain" description="MHD2" evidence="4">
    <location>
        <begin position="1247"/>
        <end position="1366"/>
    </location>
</feature>
<feature type="region of interest" description="Disordered" evidence="1">
    <location>
        <begin position="367"/>
        <end position="393"/>
    </location>
</feature>
<dbReference type="Gene3D" id="1.10.357.50">
    <property type="match status" value="1"/>
</dbReference>
<evidence type="ECO:0000259" key="2">
    <source>
        <dbReference type="PROSITE" id="PS50004"/>
    </source>
</evidence>
<dbReference type="STRING" id="61395.A0A1Y1WK18"/>
<dbReference type="PANTHER" id="PTHR47263">
    <property type="entry name" value="ADENYLATE CYCLASE ACTIVATION PROTEIN GIT1"/>
    <property type="match status" value="1"/>
</dbReference>
<keyword evidence="6" id="KW-1185">Reference proteome</keyword>
<evidence type="ECO:0000313" key="6">
    <source>
        <dbReference type="Proteomes" id="UP000193922"/>
    </source>
</evidence>
<dbReference type="RefSeq" id="XP_040747141.1">
    <property type="nucleotide sequence ID" value="XM_040891143.1"/>
</dbReference>
<dbReference type="PANTHER" id="PTHR47263:SF1">
    <property type="entry name" value="C2 DOMAIN PROTEIN (AFU_ORTHOLOGUE AFUA_7G02350)"/>
    <property type="match status" value="1"/>
</dbReference>
<dbReference type="PROSITE" id="PS51258">
    <property type="entry name" value="MHD1"/>
    <property type="match status" value="1"/>
</dbReference>
<organism evidence="5 6">
    <name type="scientific">Linderina pennispora</name>
    <dbReference type="NCBI Taxonomy" id="61395"/>
    <lineage>
        <taxon>Eukaryota</taxon>
        <taxon>Fungi</taxon>
        <taxon>Fungi incertae sedis</taxon>
        <taxon>Zoopagomycota</taxon>
        <taxon>Kickxellomycotina</taxon>
        <taxon>Kickxellomycetes</taxon>
        <taxon>Kickxellales</taxon>
        <taxon>Kickxellaceae</taxon>
        <taxon>Linderina</taxon>
    </lineage>
</organism>
<dbReference type="EMBL" id="MCFD01000001">
    <property type="protein sequence ID" value="ORX73930.1"/>
    <property type="molecule type" value="Genomic_DNA"/>
</dbReference>
<dbReference type="InterPro" id="IPR035892">
    <property type="entry name" value="C2_domain_sf"/>
</dbReference>
<dbReference type="Pfam" id="PF06292">
    <property type="entry name" value="MUN"/>
    <property type="match status" value="1"/>
</dbReference>
<gene>
    <name evidence="5" type="ORF">DL89DRAFT_319606</name>
</gene>
<feature type="compositionally biased region" description="Polar residues" evidence="1">
    <location>
        <begin position="380"/>
        <end position="393"/>
    </location>
</feature>
<dbReference type="Pfam" id="PF00168">
    <property type="entry name" value="C2"/>
    <property type="match status" value="1"/>
</dbReference>
<dbReference type="GeneID" id="63807791"/>
<dbReference type="InterPro" id="IPR014772">
    <property type="entry name" value="Munc13_dom-2"/>
</dbReference>
<feature type="region of interest" description="Disordered" evidence="1">
    <location>
        <begin position="160"/>
        <end position="187"/>
    </location>
</feature>
<reference evidence="5 6" key="1">
    <citation type="submission" date="2016-07" db="EMBL/GenBank/DDBJ databases">
        <title>Pervasive Adenine N6-methylation of Active Genes in Fungi.</title>
        <authorList>
            <consortium name="DOE Joint Genome Institute"/>
            <person name="Mondo S.J."/>
            <person name="Dannebaum R.O."/>
            <person name="Kuo R.C."/>
            <person name="Labutti K."/>
            <person name="Haridas S."/>
            <person name="Kuo A."/>
            <person name="Salamov A."/>
            <person name="Ahrendt S.R."/>
            <person name="Lipzen A."/>
            <person name="Sullivan W."/>
            <person name="Andreopoulos W.B."/>
            <person name="Clum A."/>
            <person name="Lindquist E."/>
            <person name="Daum C."/>
            <person name="Ramamoorthy G.K."/>
            <person name="Gryganskyi A."/>
            <person name="Culley D."/>
            <person name="Magnuson J.K."/>
            <person name="James T.Y."/>
            <person name="O'Malley M.A."/>
            <person name="Stajich J.E."/>
            <person name="Spatafora J.W."/>
            <person name="Visel A."/>
            <person name="Grigoriev I.V."/>
        </authorList>
    </citation>
    <scope>NUCLEOTIDE SEQUENCE [LARGE SCALE GENOMIC DNA]</scope>
    <source>
        <strain evidence="5 6">ATCC 12442</strain>
    </source>
</reference>
<dbReference type="PROSITE" id="PS50004">
    <property type="entry name" value="C2"/>
    <property type="match status" value="1"/>
</dbReference>
<dbReference type="InterPro" id="IPR010439">
    <property type="entry name" value="MUN_dom"/>
</dbReference>
<feature type="domain" description="MHD1" evidence="3">
    <location>
        <begin position="788"/>
        <end position="910"/>
    </location>
</feature>
<feature type="compositionally biased region" description="Low complexity" evidence="1">
    <location>
        <begin position="1381"/>
        <end position="1395"/>
    </location>
</feature>
<name>A0A1Y1WK18_9FUNG</name>
<evidence type="ECO:0000259" key="4">
    <source>
        <dbReference type="PROSITE" id="PS51259"/>
    </source>
</evidence>
<feature type="compositionally biased region" description="Polar residues" evidence="1">
    <location>
        <begin position="1424"/>
        <end position="1434"/>
    </location>
</feature>
<proteinExistence type="predicted"/>
<dbReference type="PROSITE" id="PS51259">
    <property type="entry name" value="MHD2"/>
    <property type="match status" value="1"/>
</dbReference>